<reference evidence="3" key="1">
    <citation type="submission" date="2022-11" db="UniProtKB">
        <authorList>
            <consortium name="WormBaseParasite"/>
        </authorList>
    </citation>
    <scope>IDENTIFICATION</scope>
</reference>
<sequence>MMMLNKLIFVLIQLIFFVSLLKSCQAHALRYPVQQYLEMEQLNRLRNAAVKRFRSEPVRFGKRAAREPIRFGKRIPDQFSELQDLLT</sequence>
<feature type="chain" id="PRO_5037089816" evidence="1">
    <location>
        <begin position="27"/>
        <end position="87"/>
    </location>
</feature>
<keyword evidence="1" id="KW-0732">Signal</keyword>
<feature type="signal peptide" evidence="1">
    <location>
        <begin position="1"/>
        <end position="26"/>
    </location>
</feature>
<dbReference type="WBParaSite" id="ACRNAN_Path_1124.g4344.t1">
    <property type="protein sequence ID" value="ACRNAN_Path_1124.g4344.t1"/>
    <property type="gene ID" value="ACRNAN_Path_1124.g4344"/>
</dbReference>
<dbReference type="AlphaFoldDB" id="A0A914BVY1"/>
<protein>
    <submittedName>
        <fullName evidence="3">Uncharacterized protein</fullName>
    </submittedName>
</protein>
<keyword evidence="2" id="KW-1185">Reference proteome</keyword>
<evidence type="ECO:0000313" key="3">
    <source>
        <dbReference type="WBParaSite" id="ACRNAN_Path_1124.g4344.t1"/>
    </source>
</evidence>
<accession>A0A914BVY1</accession>
<proteinExistence type="predicted"/>
<evidence type="ECO:0000256" key="1">
    <source>
        <dbReference type="SAM" id="SignalP"/>
    </source>
</evidence>
<evidence type="ECO:0000313" key="2">
    <source>
        <dbReference type="Proteomes" id="UP000887540"/>
    </source>
</evidence>
<name>A0A914BVY1_9BILA</name>
<dbReference type="Proteomes" id="UP000887540">
    <property type="component" value="Unplaced"/>
</dbReference>
<organism evidence="2 3">
    <name type="scientific">Acrobeloides nanus</name>
    <dbReference type="NCBI Taxonomy" id="290746"/>
    <lineage>
        <taxon>Eukaryota</taxon>
        <taxon>Metazoa</taxon>
        <taxon>Ecdysozoa</taxon>
        <taxon>Nematoda</taxon>
        <taxon>Chromadorea</taxon>
        <taxon>Rhabditida</taxon>
        <taxon>Tylenchina</taxon>
        <taxon>Cephalobomorpha</taxon>
        <taxon>Cephaloboidea</taxon>
        <taxon>Cephalobidae</taxon>
        <taxon>Acrobeloides</taxon>
    </lineage>
</organism>